<comment type="caution">
    <text evidence="2">The sequence shown here is derived from an EMBL/GenBank/DDBJ whole genome shotgun (WGS) entry which is preliminary data.</text>
</comment>
<keyword evidence="1" id="KW-0812">Transmembrane</keyword>
<evidence type="ECO:0000256" key="1">
    <source>
        <dbReference type="SAM" id="Phobius"/>
    </source>
</evidence>
<organism evidence="2 3">
    <name type="scientific">Liparis tanakae</name>
    <name type="common">Tanaka's snailfish</name>
    <dbReference type="NCBI Taxonomy" id="230148"/>
    <lineage>
        <taxon>Eukaryota</taxon>
        <taxon>Metazoa</taxon>
        <taxon>Chordata</taxon>
        <taxon>Craniata</taxon>
        <taxon>Vertebrata</taxon>
        <taxon>Euteleostomi</taxon>
        <taxon>Actinopterygii</taxon>
        <taxon>Neopterygii</taxon>
        <taxon>Teleostei</taxon>
        <taxon>Neoteleostei</taxon>
        <taxon>Acanthomorphata</taxon>
        <taxon>Eupercaria</taxon>
        <taxon>Perciformes</taxon>
        <taxon>Cottioidei</taxon>
        <taxon>Cottales</taxon>
        <taxon>Liparidae</taxon>
        <taxon>Liparis</taxon>
    </lineage>
</organism>
<protein>
    <recommendedName>
        <fullName evidence="4">Regulator of microtubule dynamics protein 3</fullName>
    </recommendedName>
</protein>
<accession>A0A4Z2FAX1</accession>
<evidence type="ECO:0000313" key="2">
    <source>
        <dbReference type="EMBL" id="TNN38328.1"/>
    </source>
</evidence>
<sequence length="128" mass="13470">MNAPLGRTGLVGLALGATAGCGLIALLIYREISRRRSRCLALEARRPAAEQAAAAALLETLDAQEVEAQQEAVAAVAAAVRGLTPEQQLELRNQLDQVLSCVASLRGEVAELRGGLQDIATQIIQDVK</sequence>
<feature type="transmembrane region" description="Helical" evidence="1">
    <location>
        <begin position="6"/>
        <end position="29"/>
    </location>
</feature>
<dbReference type="EMBL" id="SRLO01001381">
    <property type="protein sequence ID" value="TNN38328.1"/>
    <property type="molecule type" value="Genomic_DNA"/>
</dbReference>
<keyword evidence="1" id="KW-1133">Transmembrane helix</keyword>
<name>A0A4Z2FAX1_9TELE</name>
<dbReference type="Proteomes" id="UP000314294">
    <property type="component" value="Unassembled WGS sequence"/>
</dbReference>
<evidence type="ECO:0000313" key="3">
    <source>
        <dbReference type="Proteomes" id="UP000314294"/>
    </source>
</evidence>
<dbReference type="OrthoDB" id="8819197at2759"/>
<dbReference type="PROSITE" id="PS51257">
    <property type="entry name" value="PROKAR_LIPOPROTEIN"/>
    <property type="match status" value="1"/>
</dbReference>
<evidence type="ECO:0008006" key="4">
    <source>
        <dbReference type="Google" id="ProtNLM"/>
    </source>
</evidence>
<keyword evidence="1" id="KW-0472">Membrane</keyword>
<keyword evidence="3" id="KW-1185">Reference proteome</keyword>
<dbReference type="AlphaFoldDB" id="A0A4Z2FAX1"/>
<proteinExistence type="predicted"/>
<gene>
    <name evidence="2" type="ORF">EYF80_051505</name>
</gene>
<reference evidence="2 3" key="1">
    <citation type="submission" date="2019-03" db="EMBL/GenBank/DDBJ databases">
        <title>First draft genome of Liparis tanakae, snailfish: a comprehensive survey of snailfish specific genes.</title>
        <authorList>
            <person name="Kim W."/>
            <person name="Song I."/>
            <person name="Jeong J.-H."/>
            <person name="Kim D."/>
            <person name="Kim S."/>
            <person name="Ryu S."/>
            <person name="Song J.Y."/>
            <person name="Lee S.K."/>
        </authorList>
    </citation>
    <scope>NUCLEOTIDE SEQUENCE [LARGE SCALE GENOMIC DNA]</scope>
    <source>
        <tissue evidence="2">Muscle</tissue>
    </source>
</reference>